<feature type="signal peptide" evidence="1">
    <location>
        <begin position="1"/>
        <end position="35"/>
    </location>
</feature>
<gene>
    <name evidence="3" type="ORF">CAPTEDRAFT_185213</name>
</gene>
<dbReference type="InterPro" id="IPR036465">
    <property type="entry name" value="vWFA_dom_sf"/>
</dbReference>
<dbReference type="AlphaFoldDB" id="R7T8C0"/>
<protein>
    <recommendedName>
        <fullName evidence="2">VWFA domain-containing protein</fullName>
    </recommendedName>
</protein>
<dbReference type="EnsemblMetazoa" id="CapteT185213">
    <property type="protein sequence ID" value="CapteP185213"/>
    <property type="gene ID" value="CapteG185213"/>
</dbReference>
<evidence type="ECO:0000313" key="3">
    <source>
        <dbReference type="EMBL" id="ELT87229.1"/>
    </source>
</evidence>
<dbReference type="PRINTS" id="PR00453">
    <property type="entry name" value="VWFADOMAIN"/>
</dbReference>
<feature type="non-terminal residue" evidence="3">
    <location>
        <position position="328"/>
    </location>
</feature>
<feature type="domain" description="VWFA" evidence="2">
    <location>
        <begin position="91"/>
        <end position="287"/>
    </location>
</feature>
<dbReference type="Gene3D" id="3.40.50.410">
    <property type="entry name" value="von Willebrand factor, type A domain"/>
    <property type="match status" value="1"/>
</dbReference>
<dbReference type="EMBL" id="KB312442">
    <property type="protein sequence ID" value="ELT87229.1"/>
    <property type="molecule type" value="Genomic_DNA"/>
</dbReference>
<keyword evidence="5" id="KW-1185">Reference proteome</keyword>
<reference evidence="4" key="3">
    <citation type="submission" date="2015-06" db="UniProtKB">
        <authorList>
            <consortium name="EnsemblMetazoa"/>
        </authorList>
    </citation>
    <scope>IDENTIFICATION</scope>
</reference>
<dbReference type="EMBL" id="AMQN01016004">
    <property type="status" value="NOT_ANNOTATED_CDS"/>
    <property type="molecule type" value="Genomic_DNA"/>
</dbReference>
<reference evidence="5" key="1">
    <citation type="submission" date="2012-12" db="EMBL/GenBank/DDBJ databases">
        <authorList>
            <person name="Hellsten U."/>
            <person name="Grimwood J."/>
            <person name="Chapman J.A."/>
            <person name="Shapiro H."/>
            <person name="Aerts A."/>
            <person name="Otillar R.P."/>
            <person name="Terry A.Y."/>
            <person name="Boore J.L."/>
            <person name="Simakov O."/>
            <person name="Marletaz F."/>
            <person name="Cho S.-J."/>
            <person name="Edsinger-Gonzales E."/>
            <person name="Havlak P."/>
            <person name="Kuo D.-H."/>
            <person name="Larsson T."/>
            <person name="Lv J."/>
            <person name="Arendt D."/>
            <person name="Savage R."/>
            <person name="Osoegawa K."/>
            <person name="de Jong P."/>
            <person name="Lindberg D.R."/>
            <person name="Seaver E.C."/>
            <person name="Weisblat D.A."/>
            <person name="Putnam N.H."/>
            <person name="Grigoriev I.V."/>
            <person name="Rokhsar D.S."/>
        </authorList>
    </citation>
    <scope>NUCLEOTIDE SEQUENCE</scope>
    <source>
        <strain evidence="5">I ESC-2004</strain>
    </source>
</reference>
<evidence type="ECO:0000313" key="4">
    <source>
        <dbReference type="EnsemblMetazoa" id="CapteP185213"/>
    </source>
</evidence>
<evidence type="ECO:0000256" key="1">
    <source>
        <dbReference type="SAM" id="SignalP"/>
    </source>
</evidence>
<proteinExistence type="predicted"/>
<dbReference type="InterPro" id="IPR002035">
    <property type="entry name" value="VWF_A"/>
</dbReference>
<dbReference type="SUPFAM" id="SSF53300">
    <property type="entry name" value="vWA-like"/>
    <property type="match status" value="1"/>
</dbReference>
<feature type="chain" id="PRO_5008786744" description="VWFA domain-containing protein" evidence="1">
    <location>
        <begin position="36"/>
        <end position="328"/>
    </location>
</feature>
<evidence type="ECO:0000259" key="2">
    <source>
        <dbReference type="PROSITE" id="PS50234"/>
    </source>
</evidence>
<name>R7T8C0_CAPTE</name>
<accession>R7T8C0</accession>
<reference evidence="3 5" key="2">
    <citation type="journal article" date="2013" name="Nature">
        <title>Insights into bilaterian evolution from three spiralian genomes.</title>
        <authorList>
            <person name="Simakov O."/>
            <person name="Marletaz F."/>
            <person name="Cho S.J."/>
            <person name="Edsinger-Gonzales E."/>
            <person name="Havlak P."/>
            <person name="Hellsten U."/>
            <person name="Kuo D.H."/>
            <person name="Larsson T."/>
            <person name="Lv J."/>
            <person name="Arendt D."/>
            <person name="Savage R."/>
            <person name="Osoegawa K."/>
            <person name="de Jong P."/>
            <person name="Grimwood J."/>
            <person name="Chapman J.A."/>
            <person name="Shapiro H."/>
            <person name="Aerts A."/>
            <person name="Otillar R.P."/>
            <person name="Terry A.Y."/>
            <person name="Boore J.L."/>
            <person name="Grigoriev I.V."/>
            <person name="Lindberg D.R."/>
            <person name="Seaver E.C."/>
            <person name="Weisblat D.A."/>
            <person name="Putnam N.H."/>
            <person name="Rokhsar D.S."/>
        </authorList>
    </citation>
    <scope>NUCLEOTIDE SEQUENCE</scope>
    <source>
        <strain evidence="3 5">I ESC-2004</strain>
    </source>
</reference>
<dbReference type="CDD" id="cd00198">
    <property type="entry name" value="vWFA"/>
    <property type="match status" value="1"/>
</dbReference>
<organism evidence="3">
    <name type="scientific">Capitella teleta</name>
    <name type="common">Polychaete worm</name>
    <dbReference type="NCBI Taxonomy" id="283909"/>
    <lineage>
        <taxon>Eukaryota</taxon>
        <taxon>Metazoa</taxon>
        <taxon>Spiralia</taxon>
        <taxon>Lophotrochozoa</taxon>
        <taxon>Annelida</taxon>
        <taxon>Polychaeta</taxon>
        <taxon>Sedentaria</taxon>
        <taxon>Scolecida</taxon>
        <taxon>Capitellidae</taxon>
        <taxon>Capitella</taxon>
    </lineage>
</organism>
<keyword evidence="1" id="KW-0732">Signal</keyword>
<dbReference type="HOGENOM" id="CLU_848799_0_0_1"/>
<sequence>MLRAVVSVRITSWCVFKYLCVLLAVSSVQSSTTRAVPTTSSMTSRTCPPLQDPSITCPSIQKQGGVCTDTNAGNATLNNFINICKQENILDLIFVIDRSVSITCEMFHCSVDVIKRLIRYLSSTGDLVIGERYSHVSIITYGVQDTVVYDGIGVSGQAEKLTSCNLQSKFPDTVVPTAGSALYTVLERAETIFKKSDQVRKDSNSPRANKRVVLLVSDGEETDEGSDAKEIAKIIRELPATILSMAQDGQWLNIKRKNLLISLADDSQHCACRSQWSQALEEYEKEIPDTSMRKYTFGPWIWSPGTAHQTNVNGTVHAKPYLTPIDAI</sequence>
<evidence type="ECO:0000313" key="5">
    <source>
        <dbReference type="Proteomes" id="UP000014760"/>
    </source>
</evidence>
<dbReference type="Proteomes" id="UP000014760">
    <property type="component" value="Unassembled WGS sequence"/>
</dbReference>
<dbReference type="Pfam" id="PF00092">
    <property type="entry name" value="VWA"/>
    <property type="match status" value="1"/>
</dbReference>
<dbReference type="PROSITE" id="PS50234">
    <property type="entry name" value="VWFA"/>
    <property type="match status" value="1"/>
</dbReference>